<accession>A0AAV2L3H1</accession>
<dbReference type="Proteomes" id="UP001497482">
    <property type="component" value="Chromosome 2"/>
</dbReference>
<dbReference type="EMBL" id="OZ035824">
    <property type="protein sequence ID" value="CAL1593832.1"/>
    <property type="molecule type" value="Genomic_DNA"/>
</dbReference>
<protein>
    <submittedName>
        <fullName evidence="2">Uncharacterized protein</fullName>
    </submittedName>
</protein>
<sequence length="120" mass="13299">MSPLLPRLSLYSVTHLAPPKAHNRRSVCEGGQEFRAGWGSIPPSLHKRPAPDEFAPLVTHTGDLCTSPSPRLACWPQGRPMTTEAGPEERGTAAGQMGRLERRQMWSQYFQCTVRKNMSG</sequence>
<organism evidence="2 3">
    <name type="scientific">Knipowitschia caucasica</name>
    <name type="common">Caucasian dwarf goby</name>
    <name type="synonym">Pomatoschistus caucasicus</name>
    <dbReference type="NCBI Taxonomy" id="637954"/>
    <lineage>
        <taxon>Eukaryota</taxon>
        <taxon>Metazoa</taxon>
        <taxon>Chordata</taxon>
        <taxon>Craniata</taxon>
        <taxon>Vertebrata</taxon>
        <taxon>Euteleostomi</taxon>
        <taxon>Actinopterygii</taxon>
        <taxon>Neopterygii</taxon>
        <taxon>Teleostei</taxon>
        <taxon>Neoteleostei</taxon>
        <taxon>Acanthomorphata</taxon>
        <taxon>Gobiaria</taxon>
        <taxon>Gobiiformes</taxon>
        <taxon>Gobioidei</taxon>
        <taxon>Gobiidae</taxon>
        <taxon>Gobiinae</taxon>
        <taxon>Knipowitschia</taxon>
    </lineage>
</organism>
<proteinExistence type="predicted"/>
<dbReference type="AlphaFoldDB" id="A0AAV2L3H1"/>
<evidence type="ECO:0000313" key="3">
    <source>
        <dbReference type="Proteomes" id="UP001497482"/>
    </source>
</evidence>
<reference evidence="2 3" key="1">
    <citation type="submission" date="2024-04" db="EMBL/GenBank/DDBJ databases">
        <authorList>
            <person name="Waldvogel A.-M."/>
            <person name="Schoenle A."/>
        </authorList>
    </citation>
    <scope>NUCLEOTIDE SEQUENCE [LARGE SCALE GENOMIC DNA]</scope>
</reference>
<keyword evidence="3" id="KW-1185">Reference proteome</keyword>
<feature type="region of interest" description="Disordered" evidence="1">
    <location>
        <begin position="69"/>
        <end position="92"/>
    </location>
</feature>
<evidence type="ECO:0000313" key="2">
    <source>
        <dbReference type="EMBL" id="CAL1593832.1"/>
    </source>
</evidence>
<gene>
    <name evidence="2" type="ORF">KC01_LOCUS22848</name>
</gene>
<name>A0AAV2L3H1_KNICA</name>
<evidence type="ECO:0000256" key="1">
    <source>
        <dbReference type="SAM" id="MobiDB-lite"/>
    </source>
</evidence>